<protein>
    <submittedName>
        <fullName evidence="1">Uncharacterized protein</fullName>
    </submittedName>
</protein>
<accession>A0ACB6S6P1</accession>
<reference evidence="1" key="1">
    <citation type="journal article" date="2020" name="Stud. Mycol.">
        <title>101 Dothideomycetes genomes: a test case for predicting lifestyles and emergence of pathogens.</title>
        <authorList>
            <person name="Haridas S."/>
            <person name="Albert R."/>
            <person name="Binder M."/>
            <person name="Bloem J."/>
            <person name="Labutti K."/>
            <person name="Salamov A."/>
            <person name="Andreopoulos B."/>
            <person name="Baker S."/>
            <person name="Barry K."/>
            <person name="Bills G."/>
            <person name="Bluhm B."/>
            <person name="Cannon C."/>
            <person name="Castanera R."/>
            <person name="Culley D."/>
            <person name="Daum C."/>
            <person name="Ezra D."/>
            <person name="Gonzalez J."/>
            <person name="Henrissat B."/>
            <person name="Kuo A."/>
            <person name="Liang C."/>
            <person name="Lipzen A."/>
            <person name="Lutzoni F."/>
            <person name="Magnuson J."/>
            <person name="Mondo S."/>
            <person name="Nolan M."/>
            <person name="Ohm R."/>
            <person name="Pangilinan J."/>
            <person name="Park H.-J."/>
            <person name="Ramirez L."/>
            <person name="Alfaro M."/>
            <person name="Sun H."/>
            <person name="Tritt A."/>
            <person name="Yoshinaga Y."/>
            <person name="Zwiers L.-H."/>
            <person name="Turgeon B."/>
            <person name="Goodwin S."/>
            <person name="Spatafora J."/>
            <person name="Crous P."/>
            <person name="Grigoriev I."/>
        </authorList>
    </citation>
    <scope>NUCLEOTIDE SEQUENCE</scope>
    <source>
        <strain evidence="1">CBS 525.71</strain>
    </source>
</reference>
<evidence type="ECO:0000313" key="2">
    <source>
        <dbReference type="Proteomes" id="UP000799754"/>
    </source>
</evidence>
<dbReference type="EMBL" id="MU006708">
    <property type="protein sequence ID" value="KAF2629930.1"/>
    <property type="molecule type" value="Genomic_DNA"/>
</dbReference>
<proteinExistence type="predicted"/>
<comment type="caution">
    <text evidence="1">The sequence shown here is derived from an EMBL/GenBank/DDBJ whole genome shotgun (WGS) entry which is preliminary data.</text>
</comment>
<keyword evidence="2" id="KW-1185">Reference proteome</keyword>
<dbReference type="Proteomes" id="UP000799754">
    <property type="component" value="Unassembled WGS sequence"/>
</dbReference>
<gene>
    <name evidence="1" type="ORF">BU25DRAFT_261597</name>
</gene>
<sequence>MIHGKKKSTLKKMMNTLKKMMNTLKKMMNTLKKMLNTLKKMMNTLKKMLNTLKKMNTLKMLKTLTAISLPSLRPSRSDLPCCTVKSVEIRSQQRMNRPVDATSQNNRHDVRFVY</sequence>
<evidence type="ECO:0000313" key="1">
    <source>
        <dbReference type="EMBL" id="KAF2629930.1"/>
    </source>
</evidence>
<name>A0ACB6S6P1_9PLEO</name>
<organism evidence="1 2">
    <name type="scientific">Macroventuria anomochaeta</name>
    <dbReference type="NCBI Taxonomy" id="301207"/>
    <lineage>
        <taxon>Eukaryota</taxon>
        <taxon>Fungi</taxon>
        <taxon>Dikarya</taxon>
        <taxon>Ascomycota</taxon>
        <taxon>Pezizomycotina</taxon>
        <taxon>Dothideomycetes</taxon>
        <taxon>Pleosporomycetidae</taxon>
        <taxon>Pleosporales</taxon>
        <taxon>Pleosporineae</taxon>
        <taxon>Didymellaceae</taxon>
        <taxon>Macroventuria</taxon>
    </lineage>
</organism>